<gene>
    <name evidence="3" type="ORF">ACFSSA_04815</name>
</gene>
<feature type="domain" description="PDZ" evidence="2">
    <location>
        <begin position="157"/>
        <end position="228"/>
    </location>
</feature>
<dbReference type="Pfam" id="PF13365">
    <property type="entry name" value="Trypsin_2"/>
    <property type="match status" value="1"/>
</dbReference>
<dbReference type="InterPro" id="IPR036034">
    <property type="entry name" value="PDZ_sf"/>
</dbReference>
<organism evidence="3 4">
    <name type="scientific">Luteolibacter algae</name>
    <dbReference type="NCBI Taxonomy" id="454151"/>
    <lineage>
        <taxon>Bacteria</taxon>
        <taxon>Pseudomonadati</taxon>
        <taxon>Verrucomicrobiota</taxon>
        <taxon>Verrucomicrobiia</taxon>
        <taxon>Verrucomicrobiales</taxon>
        <taxon>Verrucomicrobiaceae</taxon>
        <taxon>Luteolibacter</taxon>
    </lineage>
</organism>
<dbReference type="InterPro" id="IPR009003">
    <property type="entry name" value="Peptidase_S1_PA"/>
</dbReference>
<dbReference type="Proteomes" id="UP001597375">
    <property type="component" value="Unassembled WGS sequence"/>
</dbReference>
<dbReference type="EMBL" id="JBHUIT010000003">
    <property type="protein sequence ID" value="MFD2255989.1"/>
    <property type="molecule type" value="Genomic_DNA"/>
</dbReference>
<name>A0ABW5D7K4_9BACT</name>
<evidence type="ECO:0000259" key="2">
    <source>
        <dbReference type="PROSITE" id="PS50106"/>
    </source>
</evidence>
<evidence type="ECO:0000313" key="3">
    <source>
        <dbReference type="EMBL" id="MFD2255989.1"/>
    </source>
</evidence>
<sequence>MSQALVCGSLDAQQSLESTYRISGEGVTSAFEEQREVIQKSSAVIYNGREEIAYGVVVSPDGYILTKASEVQEINDLDARVDREYFKSVKLVMVDPRWDVALLKVDGKGLVPVEYASTGEIPQGTWVVVNGATSRTKRRVLAGIISARPREILPEGGAVLGVQLEEEGEEVEVKEVTEGSGAEDAGVKAGDVVLAVGGIPVMEVEDLTAALEDKKAGEKIKVALKRGEETLELSVRLAARGELFAEVTRNDQMSGDYSKRRSGFPRIIQHDILANSHTMGGPVIDLDGRMVGMNIARANRAETFAIPVEEVRKLAKGMIAQAAE</sequence>
<protein>
    <submittedName>
        <fullName evidence="3">Trypsin-like peptidase domain-containing protein</fullName>
    </submittedName>
</protein>
<dbReference type="SUPFAM" id="SSF50156">
    <property type="entry name" value="PDZ domain-like"/>
    <property type="match status" value="1"/>
</dbReference>
<dbReference type="InterPro" id="IPR043504">
    <property type="entry name" value="Peptidase_S1_PA_chymotrypsin"/>
</dbReference>
<comment type="similarity">
    <text evidence="1">Belongs to the peptidase S1C family.</text>
</comment>
<accession>A0ABW5D7K4</accession>
<dbReference type="SMART" id="SM00228">
    <property type="entry name" value="PDZ"/>
    <property type="match status" value="1"/>
</dbReference>
<evidence type="ECO:0000256" key="1">
    <source>
        <dbReference type="ARBA" id="ARBA00010541"/>
    </source>
</evidence>
<reference evidence="4" key="1">
    <citation type="journal article" date="2019" name="Int. J. Syst. Evol. Microbiol.">
        <title>The Global Catalogue of Microorganisms (GCM) 10K type strain sequencing project: providing services to taxonomists for standard genome sequencing and annotation.</title>
        <authorList>
            <consortium name="The Broad Institute Genomics Platform"/>
            <consortium name="The Broad Institute Genome Sequencing Center for Infectious Disease"/>
            <person name="Wu L."/>
            <person name="Ma J."/>
        </authorList>
    </citation>
    <scope>NUCLEOTIDE SEQUENCE [LARGE SCALE GENOMIC DNA]</scope>
    <source>
        <strain evidence="4">CGMCC 4.7106</strain>
    </source>
</reference>
<dbReference type="SUPFAM" id="SSF50494">
    <property type="entry name" value="Trypsin-like serine proteases"/>
    <property type="match status" value="1"/>
</dbReference>
<dbReference type="PANTHER" id="PTHR22939">
    <property type="entry name" value="SERINE PROTEASE FAMILY S1C HTRA-RELATED"/>
    <property type="match status" value="1"/>
</dbReference>
<dbReference type="Pfam" id="PF13180">
    <property type="entry name" value="PDZ_2"/>
    <property type="match status" value="1"/>
</dbReference>
<dbReference type="PANTHER" id="PTHR22939:SF129">
    <property type="entry name" value="SERINE PROTEASE HTRA2, MITOCHONDRIAL"/>
    <property type="match status" value="1"/>
</dbReference>
<dbReference type="Gene3D" id="2.40.10.10">
    <property type="entry name" value="Trypsin-like serine proteases"/>
    <property type="match status" value="1"/>
</dbReference>
<dbReference type="Gene3D" id="2.40.10.120">
    <property type="match status" value="1"/>
</dbReference>
<dbReference type="Gene3D" id="2.30.42.10">
    <property type="match status" value="1"/>
</dbReference>
<dbReference type="PROSITE" id="PS50106">
    <property type="entry name" value="PDZ"/>
    <property type="match status" value="1"/>
</dbReference>
<dbReference type="InterPro" id="IPR001478">
    <property type="entry name" value="PDZ"/>
</dbReference>
<proteinExistence type="inferred from homology"/>
<keyword evidence="4" id="KW-1185">Reference proteome</keyword>
<evidence type="ECO:0000313" key="4">
    <source>
        <dbReference type="Proteomes" id="UP001597375"/>
    </source>
</evidence>
<comment type="caution">
    <text evidence="3">The sequence shown here is derived from an EMBL/GenBank/DDBJ whole genome shotgun (WGS) entry which is preliminary data.</text>
</comment>